<gene>
    <name evidence="1" type="ORF">Pan241w_14580</name>
</gene>
<dbReference type="Proteomes" id="UP000317171">
    <property type="component" value="Chromosome"/>
</dbReference>
<protein>
    <recommendedName>
        <fullName evidence="3">DUF2383 domain-containing protein</fullName>
    </recommendedName>
</protein>
<dbReference type="EMBL" id="CP036269">
    <property type="protein sequence ID" value="QDT41398.1"/>
    <property type="molecule type" value="Genomic_DNA"/>
</dbReference>
<keyword evidence="2" id="KW-1185">Reference proteome</keyword>
<sequence>MMSYNKVQDILKLVQTFHHNMQQALEQIQQDSYSIVVEWLSDQIRRYEQHWQSALADYEKYGAQDVLDTWLQFVPDETVRKEINSITIHPDMTLEELVEINMRFRNALIDLYQTLATASAAPRVQELFQQLLEQEQAVIAHQSFMTRESDLVDSETCHKKE</sequence>
<evidence type="ECO:0000313" key="1">
    <source>
        <dbReference type="EMBL" id="QDT41398.1"/>
    </source>
</evidence>
<proteinExistence type="predicted"/>
<dbReference type="RefSeq" id="WP_145212907.1">
    <property type="nucleotide sequence ID" value="NZ_CP036269.1"/>
</dbReference>
<reference evidence="1 2" key="1">
    <citation type="submission" date="2019-02" db="EMBL/GenBank/DDBJ databases">
        <title>Deep-cultivation of Planctomycetes and their phenomic and genomic characterization uncovers novel biology.</title>
        <authorList>
            <person name="Wiegand S."/>
            <person name="Jogler M."/>
            <person name="Boedeker C."/>
            <person name="Pinto D."/>
            <person name="Vollmers J."/>
            <person name="Rivas-Marin E."/>
            <person name="Kohn T."/>
            <person name="Peeters S.H."/>
            <person name="Heuer A."/>
            <person name="Rast P."/>
            <person name="Oberbeckmann S."/>
            <person name="Bunk B."/>
            <person name="Jeske O."/>
            <person name="Meyerdierks A."/>
            <person name="Storesund J.E."/>
            <person name="Kallscheuer N."/>
            <person name="Luecker S."/>
            <person name="Lage O.M."/>
            <person name="Pohl T."/>
            <person name="Merkel B.J."/>
            <person name="Hornburger P."/>
            <person name="Mueller R.-W."/>
            <person name="Bruemmer F."/>
            <person name="Labrenz M."/>
            <person name="Spormann A.M."/>
            <person name="Op den Camp H."/>
            <person name="Overmann J."/>
            <person name="Amann R."/>
            <person name="Jetten M.S.M."/>
            <person name="Mascher T."/>
            <person name="Medema M.H."/>
            <person name="Devos D.P."/>
            <person name="Kaster A.-K."/>
            <person name="Ovreas L."/>
            <person name="Rohde M."/>
            <person name="Galperin M.Y."/>
            <person name="Jogler C."/>
        </authorList>
    </citation>
    <scope>NUCLEOTIDE SEQUENCE [LARGE SCALE GENOMIC DNA]</scope>
    <source>
        <strain evidence="1 2">Pan241w</strain>
    </source>
</reference>
<dbReference type="OrthoDB" id="289703at2"/>
<evidence type="ECO:0000313" key="2">
    <source>
        <dbReference type="Proteomes" id="UP000317171"/>
    </source>
</evidence>
<organism evidence="1 2">
    <name type="scientific">Gimesia alba</name>
    <dbReference type="NCBI Taxonomy" id="2527973"/>
    <lineage>
        <taxon>Bacteria</taxon>
        <taxon>Pseudomonadati</taxon>
        <taxon>Planctomycetota</taxon>
        <taxon>Planctomycetia</taxon>
        <taxon>Planctomycetales</taxon>
        <taxon>Planctomycetaceae</taxon>
        <taxon>Gimesia</taxon>
    </lineage>
</organism>
<evidence type="ECO:0008006" key="3">
    <source>
        <dbReference type="Google" id="ProtNLM"/>
    </source>
</evidence>
<dbReference type="AlphaFoldDB" id="A0A517RBY3"/>
<dbReference type="KEGG" id="gaz:Pan241w_14580"/>
<accession>A0A517RBY3</accession>
<name>A0A517RBY3_9PLAN</name>